<dbReference type="AlphaFoldDB" id="A0A1H3L5Q1"/>
<dbReference type="EMBL" id="FNPV01000003">
    <property type="protein sequence ID" value="SDY59857.1"/>
    <property type="molecule type" value="Genomic_DNA"/>
</dbReference>
<name>A0A1H3L5Q1_9FIRM</name>
<organism evidence="1 2">
    <name type="scientific">Tindallia californiensis</name>
    <dbReference type="NCBI Taxonomy" id="159292"/>
    <lineage>
        <taxon>Bacteria</taxon>
        <taxon>Bacillati</taxon>
        <taxon>Bacillota</taxon>
        <taxon>Clostridia</taxon>
        <taxon>Peptostreptococcales</taxon>
        <taxon>Tindalliaceae</taxon>
        <taxon>Tindallia</taxon>
    </lineage>
</organism>
<proteinExistence type="predicted"/>
<dbReference type="STRING" id="159292.SAMN05192546_10381"/>
<reference evidence="1 2" key="1">
    <citation type="submission" date="2016-10" db="EMBL/GenBank/DDBJ databases">
        <authorList>
            <person name="de Groot N.N."/>
        </authorList>
    </citation>
    <scope>NUCLEOTIDE SEQUENCE [LARGE SCALE GENOMIC DNA]</scope>
    <source>
        <strain evidence="1 2">APO</strain>
    </source>
</reference>
<protein>
    <submittedName>
        <fullName evidence="1">Uncharacterized protein</fullName>
    </submittedName>
</protein>
<evidence type="ECO:0000313" key="2">
    <source>
        <dbReference type="Proteomes" id="UP000199230"/>
    </source>
</evidence>
<accession>A0A1H3L5Q1</accession>
<dbReference type="Proteomes" id="UP000199230">
    <property type="component" value="Unassembled WGS sequence"/>
</dbReference>
<sequence length="30" mass="3734">MGVFLEWNQVIIPKENKKSESRVWTRFFYT</sequence>
<gene>
    <name evidence="1" type="ORF">SAMN05192546_10381</name>
</gene>
<keyword evidence="2" id="KW-1185">Reference proteome</keyword>
<evidence type="ECO:0000313" key="1">
    <source>
        <dbReference type="EMBL" id="SDY59857.1"/>
    </source>
</evidence>